<dbReference type="NCBIfam" id="TIGR02937">
    <property type="entry name" value="sigma70-ECF"/>
    <property type="match status" value="1"/>
</dbReference>
<dbReference type="InterPro" id="IPR007627">
    <property type="entry name" value="RNA_pol_sigma70_r2"/>
</dbReference>
<dbReference type="InterPro" id="IPR039425">
    <property type="entry name" value="RNA_pol_sigma-70-like"/>
</dbReference>
<evidence type="ECO:0000259" key="6">
    <source>
        <dbReference type="Pfam" id="PF04542"/>
    </source>
</evidence>
<dbReference type="PANTHER" id="PTHR43133:SF8">
    <property type="entry name" value="RNA POLYMERASE SIGMA FACTOR HI_1459-RELATED"/>
    <property type="match status" value="1"/>
</dbReference>
<dbReference type="InterPro" id="IPR014284">
    <property type="entry name" value="RNA_pol_sigma-70_dom"/>
</dbReference>
<comment type="caution">
    <text evidence="8">The sequence shown here is derived from an EMBL/GenBank/DDBJ whole genome shotgun (WGS) entry which is preliminary data.</text>
</comment>
<dbReference type="SUPFAM" id="SSF88946">
    <property type="entry name" value="Sigma2 domain of RNA polymerase sigma factors"/>
    <property type="match status" value="1"/>
</dbReference>
<keyword evidence="5" id="KW-0804">Transcription</keyword>
<evidence type="ECO:0000256" key="5">
    <source>
        <dbReference type="ARBA" id="ARBA00023163"/>
    </source>
</evidence>
<dbReference type="InterPro" id="IPR013325">
    <property type="entry name" value="RNA_pol_sigma_r2"/>
</dbReference>
<keyword evidence="9" id="KW-1185">Reference proteome</keyword>
<keyword evidence="4" id="KW-0238">DNA-binding</keyword>
<keyword evidence="2" id="KW-0805">Transcription regulation</keyword>
<dbReference type="RefSeq" id="WP_307201122.1">
    <property type="nucleotide sequence ID" value="NZ_JAUSSU010000002.1"/>
</dbReference>
<evidence type="ECO:0000259" key="7">
    <source>
        <dbReference type="Pfam" id="PF08281"/>
    </source>
</evidence>
<evidence type="ECO:0000313" key="8">
    <source>
        <dbReference type="EMBL" id="MDQ0111274.1"/>
    </source>
</evidence>
<organism evidence="8 9">
    <name type="scientific">Paenibacillus harenae</name>
    <dbReference type="NCBI Taxonomy" id="306543"/>
    <lineage>
        <taxon>Bacteria</taxon>
        <taxon>Bacillati</taxon>
        <taxon>Bacillota</taxon>
        <taxon>Bacilli</taxon>
        <taxon>Bacillales</taxon>
        <taxon>Paenibacillaceae</taxon>
        <taxon>Paenibacillus</taxon>
    </lineage>
</organism>
<dbReference type="Pfam" id="PF04542">
    <property type="entry name" value="Sigma70_r2"/>
    <property type="match status" value="1"/>
</dbReference>
<reference evidence="8 9" key="1">
    <citation type="submission" date="2023-07" db="EMBL/GenBank/DDBJ databases">
        <title>Sorghum-associated microbial communities from plants grown in Nebraska, USA.</title>
        <authorList>
            <person name="Schachtman D."/>
        </authorList>
    </citation>
    <scope>NUCLEOTIDE SEQUENCE [LARGE SCALE GENOMIC DNA]</scope>
    <source>
        <strain evidence="8 9">CC482</strain>
    </source>
</reference>
<name>A0ABT9TV86_PAEHA</name>
<dbReference type="Proteomes" id="UP001229346">
    <property type="component" value="Unassembled WGS sequence"/>
</dbReference>
<gene>
    <name evidence="8" type="ORF">J2T15_000707</name>
</gene>
<dbReference type="Gene3D" id="1.10.10.10">
    <property type="entry name" value="Winged helix-like DNA-binding domain superfamily/Winged helix DNA-binding domain"/>
    <property type="match status" value="1"/>
</dbReference>
<feature type="domain" description="RNA polymerase sigma-70 region 2" evidence="6">
    <location>
        <begin position="22"/>
        <end position="85"/>
    </location>
</feature>
<evidence type="ECO:0000256" key="3">
    <source>
        <dbReference type="ARBA" id="ARBA00023082"/>
    </source>
</evidence>
<accession>A0ABT9TV86</accession>
<dbReference type="Pfam" id="PF08281">
    <property type="entry name" value="Sigma70_r4_2"/>
    <property type="match status" value="1"/>
</dbReference>
<evidence type="ECO:0000256" key="1">
    <source>
        <dbReference type="ARBA" id="ARBA00010641"/>
    </source>
</evidence>
<comment type="similarity">
    <text evidence="1">Belongs to the sigma-70 factor family. ECF subfamily.</text>
</comment>
<proteinExistence type="inferred from homology"/>
<dbReference type="Gene3D" id="1.10.1740.10">
    <property type="match status" value="1"/>
</dbReference>
<keyword evidence="3" id="KW-0731">Sigma factor</keyword>
<dbReference type="EMBL" id="JAUSSU010000002">
    <property type="protein sequence ID" value="MDQ0111274.1"/>
    <property type="molecule type" value="Genomic_DNA"/>
</dbReference>
<dbReference type="PANTHER" id="PTHR43133">
    <property type="entry name" value="RNA POLYMERASE ECF-TYPE SIGMA FACTO"/>
    <property type="match status" value="1"/>
</dbReference>
<dbReference type="InterPro" id="IPR013249">
    <property type="entry name" value="RNA_pol_sigma70_r4_t2"/>
</dbReference>
<evidence type="ECO:0000256" key="4">
    <source>
        <dbReference type="ARBA" id="ARBA00023125"/>
    </source>
</evidence>
<evidence type="ECO:0000256" key="2">
    <source>
        <dbReference type="ARBA" id="ARBA00023015"/>
    </source>
</evidence>
<dbReference type="InterPro" id="IPR013324">
    <property type="entry name" value="RNA_pol_sigma_r3/r4-like"/>
</dbReference>
<evidence type="ECO:0000313" key="9">
    <source>
        <dbReference type="Proteomes" id="UP001229346"/>
    </source>
</evidence>
<sequence>MTLKQARSMKTDTIQSVGIPIDQLHATVRRYCLSITKSGHDAEDLAQDTWLKALPVLRSKGHQNPEALLLRIAKTTWIDQSRRKDVTLKLFQNRINNVDGLIVDSSHSVFEIERLFDSLVRHLPPLQRTVFLLRDVLDYSATEAAQLLSTTEGAVKAALHRARQSLAFVKRDLIEDRKTESQNSHSADIAYVQALANAYQMNDIAMLIELMQQEQLVPAVVSGIIGRRIPQAVGTGAVFNGAYSYGNDASMLMAA</sequence>
<feature type="domain" description="RNA polymerase sigma factor 70 region 4 type 2" evidence="7">
    <location>
        <begin position="115"/>
        <end position="166"/>
    </location>
</feature>
<dbReference type="SUPFAM" id="SSF88659">
    <property type="entry name" value="Sigma3 and sigma4 domains of RNA polymerase sigma factors"/>
    <property type="match status" value="1"/>
</dbReference>
<dbReference type="InterPro" id="IPR036388">
    <property type="entry name" value="WH-like_DNA-bd_sf"/>
</dbReference>
<protein>
    <submittedName>
        <fullName evidence="8">RNA polymerase sigma-70 factor (ECF subfamily)</fullName>
    </submittedName>
</protein>